<evidence type="ECO:0008006" key="5">
    <source>
        <dbReference type="Google" id="ProtNLM"/>
    </source>
</evidence>
<reference evidence="3 4" key="1">
    <citation type="submission" date="2019-03" db="EMBL/GenBank/DDBJ databases">
        <title>Draft genome of Massilia hortus sp. nov., a novel bacterial species of the Oxalobacteraceae family.</title>
        <authorList>
            <person name="Peta V."/>
            <person name="Raths R."/>
            <person name="Bucking H."/>
        </authorList>
    </citation>
    <scope>NUCLEOTIDE SEQUENCE [LARGE SCALE GENOMIC DNA]</scope>
    <source>
        <strain evidence="3 4">ONC3</strain>
    </source>
</reference>
<keyword evidence="2" id="KW-0732">Signal</keyword>
<evidence type="ECO:0000256" key="1">
    <source>
        <dbReference type="SAM" id="MobiDB-lite"/>
    </source>
</evidence>
<dbReference type="OrthoDB" id="8759938at2"/>
<feature type="compositionally biased region" description="Polar residues" evidence="1">
    <location>
        <begin position="62"/>
        <end position="84"/>
    </location>
</feature>
<evidence type="ECO:0000256" key="2">
    <source>
        <dbReference type="SAM" id="SignalP"/>
    </source>
</evidence>
<dbReference type="AlphaFoldDB" id="A0A4Y9T248"/>
<dbReference type="PROSITE" id="PS51257">
    <property type="entry name" value="PROKAR_LIPOPROTEIN"/>
    <property type="match status" value="1"/>
</dbReference>
<evidence type="ECO:0000313" key="4">
    <source>
        <dbReference type="Proteomes" id="UP000297258"/>
    </source>
</evidence>
<name>A0A4Y9T248_9BURK</name>
<dbReference type="Proteomes" id="UP000297258">
    <property type="component" value="Unassembled WGS sequence"/>
</dbReference>
<proteinExistence type="predicted"/>
<feature type="region of interest" description="Disordered" evidence="1">
    <location>
        <begin position="56"/>
        <end position="84"/>
    </location>
</feature>
<keyword evidence="4" id="KW-1185">Reference proteome</keyword>
<organism evidence="3 4">
    <name type="scientific">Massilia horti</name>
    <dbReference type="NCBI Taxonomy" id="2562153"/>
    <lineage>
        <taxon>Bacteria</taxon>
        <taxon>Pseudomonadati</taxon>
        <taxon>Pseudomonadota</taxon>
        <taxon>Betaproteobacteria</taxon>
        <taxon>Burkholderiales</taxon>
        <taxon>Oxalobacteraceae</taxon>
        <taxon>Telluria group</taxon>
        <taxon>Massilia</taxon>
    </lineage>
</organism>
<feature type="chain" id="PRO_5021497647" description="Lipoprotein" evidence="2">
    <location>
        <begin position="20"/>
        <end position="175"/>
    </location>
</feature>
<protein>
    <recommendedName>
        <fullName evidence="5">Lipoprotein</fullName>
    </recommendedName>
</protein>
<comment type="caution">
    <text evidence="3">The sequence shown here is derived from an EMBL/GenBank/DDBJ whole genome shotgun (WGS) entry which is preliminary data.</text>
</comment>
<evidence type="ECO:0000313" key="3">
    <source>
        <dbReference type="EMBL" id="TFW31967.1"/>
    </source>
</evidence>
<accession>A0A4Y9T248</accession>
<sequence>MKNLLIASSLVALAGCAAAPPGPPNYGTRAAYAQPYDQSQWHVVSVTPVPAGTGARVAASGDTGTITSSAPTGEPNGTTSSTMPYSAPQAGTVVSSQPVYVPTPVYVQAPIYAPPPAYYTPPVYAAPYYWYPPISIGLGFSWGRWGGGHWGGGHWGGGHGGWGGHGGGHGGGRHR</sequence>
<dbReference type="EMBL" id="SPUM01000072">
    <property type="protein sequence ID" value="TFW31967.1"/>
    <property type="molecule type" value="Genomic_DNA"/>
</dbReference>
<feature type="signal peptide" evidence="2">
    <location>
        <begin position="1"/>
        <end position="19"/>
    </location>
</feature>
<gene>
    <name evidence="3" type="ORF">E4O92_11560</name>
</gene>